<feature type="compositionally biased region" description="Basic and acidic residues" evidence="1">
    <location>
        <begin position="210"/>
        <end position="224"/>
    </location>
</feature>
<accession>J9PUL0</accession>
<feature type="compositionally biased region" description="Basic residues" evidence="1">
    <location>
        <begin position="183"/>
        <end position="197"/>
    </location>
</feature>
<evidence type="ECO:0000256" key="1">
    <source>
        <dbReference type="SAM" id="MobiDB-lite"/>
    </source>
</evidence>
<evidence type="ECO:0000313" key="2">
    <source>
        <dbReference type="EMBL" id="AEZ50481.1"/>
    </source>
</evidence>
<reference evidence="2 3" key="1">
    <citation type="submission" date="2011-09" db="EMBL/GenBank/DDBJ databases">
        <title>Complete Genome Sequence of Bacillus cereus Bacteriophage BCD7.</title>
        <authorList>
            <person name="Lee J.-H."/>
            <person name="Shin H."/>
            <person name="Son B."/>
            <person name="Ryu S."/>
        </authorList>
    </citation>
    <scope>NUCLEOTIDE SEQUENCE [LARGE SCALE GENOMIC DNA]</scope>
</reference>
<evidence type="ECO:0000313" key="3">
    <source>
        <dbReference type="Proteomes" id="UP000006298"/>
    </source>
</evidence>
<dbReference type="GeneID" id="14011553"/>
<gene>
    <name evidence="2" type="ORF">BCD7_0034</name>
</gene>
<protein>
    <submittedName>
        <fullName evidence="2">Uncharacterized protein</fullName>
    </submittedName>
</protein>
<dbReference type="InterPro" id="IPR056931">
    <property type="entry name" value="D14-like"/>
</dbReference>
<keyword evidence="3" id="KW-1185">Reference proteome</keyword>
<dbReference type="KEGG" id="vg:14011553"/>
<feature type="region of interest" description="Disordered" evidence="1">
    <location>
        <begin position="183"/>
        <end position="233"/>
    </location>
</feature>
<organism evidence="2 3">
    <name type="scientific">Bacillus phage BCD7</name>
    <dbReference type="NCBI Taxonomy" id="1136534"/>
    <lineage>
        <taxon>Viruses</taxon>
        <taxon>Duplodnaviria</taxon>
        <taxon>Heunggongvirae</taxon>
        <taxon>Uroviricota</taxon>
        <taxon>Caudoviricetes</taxon>
        <taxon>Becedseptimavirus</taxon>
        <taxon>Becedseptimavirus BCD7</taxon>
    </lineage>
</organism>
<dbReference type="Proteomes" id="UP000006298">
    <property type="component" value="Segment"/>
</dbReference>
<dbReference type="EMBL" id="JN712910">
    <property type="protein sequence ID" value="AEZ50481.1"/>
    <property type="molecule type" value="Genomic_DNA"/>
</dbReference>
<sequence length="233" mass="26751">MAGKVSNLEHYQTQLQMLQLAPKQVMKLNGWTKAELAEKVAELEDKIRLSKQGKASKRKGATYENDVAKKFLRKWGLRLVRTPASGGFQKSSDNSLLRGDLSCLDEDIDFGLHIECKNHGVWKLNEWWEQAISDCPENSYPIIAFHRRQKAKEGKRVQEAEDFVMLKLEDFLSLVDKKRVVRPKGATKRGNQRKKQTARNGNSTVKKRVGKLDVQGKTRVDKKNVPRLRRKVL</sequence>
<proteinExistence type="predicted"/>
<dbReference type="OrthoDB" id="17454at10239"/>
<name>J9PUL0_9CAUD</name>
<dbReference type="RefSeq" id="YP_007005885.1">
    <property type="nucleotide sequence ID" value="NC_019515.1"/>
</dbReference>
<dbReference type="Pfam" id="PF24608">
    <property type="entry name" value="PDDEXK_15"/>
    <property type="match status" value="1"/>
</dbReference>